<gene>
    <name evidence="2" type="ORF">SAMN04244574_04488</name>
</gene>
<reference evidence="2 3" key="1">
    <citation type="submission" date="2016-10" db="EMBL/GenBank/DDBJ databases">
        <authorList>
            <person name="de Groot N.N."/>
        </authorList>
    </citation>
    <scope>NUCLEOTIDE SEQUENCE [LARGE SCALE GENOMIC DNA]</scope>
    <source>
        <strain evidence="2 3">DSM 381</strain>
    </source>
</reference>
<name>A0A1I4I740_9GAMM</name>
<protein>
    <submittedName>
        <fullName evidence="2">Uncharacterized protein</fullName>
    </submittedName>
</protein>
<dbReference type="EMBL" id="FOSX01000143">
    <property type="protein sequence ID" value="SFL49591.1"/>
    <property type="molecule type" value="Genomic_DNA"/>
</dbReference>
<feature type="compositionally biased region" description="Basic and acidic residues" evidence="1">
    <location>
        <begin position="8"/>
        <end position="29"/>
    </location>
</feature>
<dbReference type="Proteomes" id="UP000199579">
    <property type="component" value="Unassembled WGS sequence"/>
</dbReference>
<accession>A0A1I4I740</accession>
<evidence type="ECO:0000313" key="3">
    <source>
        <dbReference type="Proteomes" id="UP000199579"/>
    </source>
</evidence>
<sequence>MPISAPRACRDEQVTATRKPLDRPRTSDDTRIAACGGQAAFEYFIKHGKLPVSK</sequence>
<proteinExistence type="predicted"/>
<evidence type="ECO:0000313" key="2">
    <source>
        <dbReference type="EMBL" id="SFL49591.1"/>
    </source>
</evidence>
<dbReference type="AlphaFoldDB" id="A0A1I4I740"/>
<evidence type="ECO:0000256" key="1">
    <source>
        <dbReference type="SAM" id="MobiDB-lite"/>
    </source>
</evidence>
<feature type="region of interest" description="Disordered" evidence="1">
    <location>
        <begin position="1"/>
        <end position="29"/>
    </location>
</feature>
<organism evidence="2 3">
    <name type="scientific">Azotobacter beijerinckii</name>
    <dbReference type="NCBI Taxonomy" id="170623"/>
    <lineage>
        <taxon>Bacteria</taxon>
        <taxon>Pseudomonadati</taxon>
        <taxon>Pseudomonadota</taxon>
        <taxon>Gammaproteobacteria</taxon>
        <taxon>Pseudomonadales</taxon>
        <taxon>Pseudomonadaceae</taxon>
        <taxon>Azotobacter</taxon>
    </lineage>
</organism>